<dbReference type="InterPro" id="IPR010930">
    <property type="entry name" value="Flg_bb/hook_C_dom"/>
</dbReference>
<dbReference type="AlphaFoldDB" id="A0A4U1I796"/>
<evidence type="ECO:0000256" key="4">
    <source>
        <dbReference type="ARBA" id="ARBA00016244"/>
    </source>
</evidence>
<dbReference type="RefSeq" id="WP_136893867.1">
    <property type="nucleotide sequence ID" value="NZ_SWJE01000005.1"/>
</dbReference>
<dbReference type="Pfam" id="PF21159">
    <property type="entry name" value="FlgK_2nd"/>
    <property type="match status" value="1"/>
</dbReference>
<feature type="domain" description="Flagellar basal body rod protein N-terminal" evidence="7">
    <location>
        <begin position="8"/>
        <end position="35"/>
    </location>
</feature>
<dbReference type="PANTHER" id="PTHR30033:SF1">
    <property type="entry name" value="FLAGELLAR HOOK-ASSOCIATED PROTEIN 1"/>
    <property type="match status" value="1"/>
</dbReference>
<reference evidence="12 13" key="1">
    <citation type="submission" date="2019-04" db="EMBL/GenBank/DDBJ databases">
        <title>Trinickia sp. 7GSK02, isolated from subtropical forest soil.</title>
        <authorList>
            <person name="Gao Z.-H."/>
            <person name="Qiu L.-H."/>
        </authorList>
    </citation>
    <scope>NUCLEOTIDE SEQUENCE [LARGE SCALE GENOMIC DNA]</scope>
    <source>
        <strain evidence="12 13">7GSK02</strain>
    </source>
</reference>
<accession>A0A4U1I796</accession>
<proteinExistence type="inferred from homology"/>
<dbReference type="Pfam" id="PF00460">
    <property type="entry name" value="Flg_bb_rod"/>
    <property type="match status" value="1"/>
</dbReference>
<dbReference type="Pfam" id="PF06429">
    <property type="entry name" value="Flg_bbr_C"/>
    <property type="match status" value="1"/>
</dbReference>
<comment type="caution">
    <text evidence="12">The sequence shown here is derived from an EMBL/GenBank/DDBJ whole genome shotgun (WGS) entry which is preliminary data.</text>
</comment>
<dbReference type="OrthoDB" id="9802553at2"/>
<keyword evidence="6" id="KW-0975">Bacterial flagellum</keyword>
<feature type="domain" description="Flagellar hook-associated protein 1 D3" evidence="10">
    <location>
        <begin position="437"/>
        <end position="533"/>
    </location>
</feature>
<evidence type="ECO:0000256" key="2">
    <source>
        <dbReference type="ARBA" id="ARBA00004613"/>
    </source>
</evidence>
<evidence type="ECO:0000256" key="1">
    <source>
        <dbReference type="ARBA" id="ARBA00004365"/>
    </source>
</evidence>
<keyword evidence="12" id="KW-0969">Cilium</keyword>
<feature type="domain" description="Flagellar hook-associated protein 1 D2-like" evidence="9">
    <location>
        <begin position="338"/>
        <end position="414"/>
    </location>
</feature>
<dbReference type="NCBIfam" id="TIGR02492">
    <property type="entry name" value="flgK_ends"/>
    <property type="match status" value="1"/>
</dbReference>
<dbReference type="PRINTS" id="PR01005">
    <property type="entry name" value="FLGHOOKAP1"/>
</dbReference>
<evidence type="ECO:0000259" key="10">
    <source>
        <dbReference type="Pfam" id="PF21159"/>
    </source>
</evidence>
<dbReference type="Pfam" id="PF21158">
    <property type="entry name" value="flgK_1st_1"/>
    <property type="match status" value="1"/>
</dbReference>
<feature type="domain" description="Flagellar hook-associated protein FlgK helical" evidence="11">
    <location>
        <begin position="94"/>
        <end position="329"/>
    </location>
</feature>
<protein>
    <recommendedName>
        <fullName evidence="4">Flagellar hook-associated protein 1</fullName>
    </recommendedName>
</protein>
<dbReference type="InterPro" id="IPR049119">
    <property type="entry name" value="FlgK_D2-like"/>
</dbReference>
<dbReference type="InterPro" id="IPR053927">
    <property type="entry name" value="FlgK_helical"/>
</dbReference>
<dbReference type="Proteomes" id="UP000305539">
    <property type="component" value="Unassembled WGS sequence"/>
</dbReference>
<comment type="similarity">
    <text evidence="3">Belongs to the flagella basal body rod proteins family.</text>
</comment>
<dbReference type="PANTHER" id="PTHR30033">
    <property type="entry name" value="FLAGELLAR HOOK-ASSOCIATED PROTEIN 1"/>
    <property type="match status" value="1"/>
</dbReference>
<feature type="domain" description="Flagellar basal-body/hook protein C-terminal" evidence="8">
    <location>
        <begin position="602"/>
        <end position="640"/>
    </location>
</feature>
<evidence type="ECO:0000259" key="11">
    <source>
        <dbReference type="Pfam" id="PF22638"/>
    </source>
</evidence>
<organism evidence="12 13">
    <name type="scientific">Trinickia terrae</name>
    <dbReference type="NCBI Taxonomy" id="2571161"/>
    <lineage>
        <taxon>Bacteria</taxon>
        <taxon>Pseudomonadati</taxon>
        <taxon>Pseudomonadota</taxon>
        <taxon>Betaproteobacteria</taxon>
        <taxon>Burkholderiales</taxon>
        <taxon>Burkholderiaceae</taxon>
        <taxon>Trinickia</taxon>
    </lineage>
</organism>
<keyword evidence="12" id="KW-0282">Flagellum</keyword>
<dbReference type="InterPro" id="IPR049474">
    <property type="entry name" value="FlgK_D3"/>
</dbReference>
<dbReference type="GO" id="GO:0009424">
    <property type="term" value="C:bacterial-type flagellum hook"/>
    <property type="evidence" value="ECO:0007669"/>
    <property type="project" value="InterPro"/>
</dbReference>
<evidence type="ECO:0000259" key="8">
    <source>
        <dbReference type="Pfam" id="PF06429"/>
    </source>
</evidence>
<keyword evidence="5" id="KW-0964">Secreted</keyword>
<dbReference type="InterPro" id="IPR001444">
    <property type="entry name" value="Flag_bb_rod_N"/>
</dbReference>
<dbReference type="InterPro" id="IPR002371">
    <property type="entry name" value="FlgK"/>
</dbReference>
<evidence type="ECO:0000313" key="12">
    <source>
        <dbReference type="EMBL" id="TKC89269.1"/>
    </source>
</evidence>
<evidence type="ECO:0000259" key="7">
    <source>
        <dbReference type="Pfam" id="PF00460"/>
    </source>
</evidence>
<sequence>MSNNIFSIGLSGLQAAQWGMTTTSQNISNASTPGYDVESPVLAEANGQYTGSGYMGGGVSTATTQRAYSQYLTTQLNNAQATNSSLTANNTMASQLNNLVGSPTGGISAAITTYFTGLQSVSNNPSSLATRQTAISDAQSLADQINTAGQQYDSLRQSVNQQLSTTVTQINTYSTQIAQLNSQIQAASAQGQPPNQLMDQRDQVVSNLSQLVGVSVVQNSSGYSLFLGDGQPLVVANQSFQLAAVTSPSNPSETAIAYNGIAGSSSSTDYLPSTALTGGTLGGLTSFVSQTLDPAEAQLGAIATSFASQVNAQNSLGLTLSGTTGGNLFTVAGPTVYANKNNTGTETLSVTLTNPSAPPTDNYSLAFNGTNYTVTDTSTNTVVSSTTTAPTTVAGMTLTLSGAMTAGDSFTIQPTSGALNSFALATTSASAIAAASPALASATTSNTGTGKITAATVSSGYSLASTITLTYNSATGTLSGVPVGSSVSLNGGAATTNTTGSVAYTSGNSISINGVSFTISGTPANGDTFTIAPNTGGTSDGSNALAISNLVSNSVLSNGTATLTGAYANYVDNIGNAASTLQSASKTQTALVTQITSAQQSVSGVNLDEEASHLLQYQQLYQANSKVIQTANSLFQTLLGIFN</sequence>
<gene>
    <name evidence="12" type="primary">flgK</name>
    <name evidence="12" type="ORF">FAZ69_09945</name>
</gene>
<keyword evidence="13" id="KW-1185">Reference proteome</keyword>
<evidence type="ECO:0000259" key="9">
    <source>
        <dbReference type="Pfam" id="PF21158"/>
    </source>
</evidence>
<evidence type="ECO:0000256" key="3">
    <source>
        <dbReference type="ARBA" id="ARBA00009677"/>
    </source>
</evidence>
<evidence type="ECO:0000313" key="13">
    <source>
        <dbReference type="Proteomes" id="UP000305539"/>
    </source>
</evidence>
<evidence type="ECO:0000256" key="6">
    <source>
        <dbReference type="ARBA" id="ARBA00023143"/>
    </source>
</evidence>
<dbReference type="Pfam" id="PF22638">
    <property type="entry name" value="FlgK_D1"/>
    <property type="match status" value="1"/>
</dbReference>
<dbReference type="EMBL" id="SWJE01000005">
    <property type="protein sequence ID" value="TKC89269.1"/>
    <property type="molecule type" value="Genomic_DNA"/>
</dbReference>
<evidence type="ECO:0000256" key="5">
    <source>
        <dbReference type="ARBA" id="ARBA00022525"/>
    </source>
</evidence>
<dbReference type="GO" id="GO:0005576">
    <property type="term" value="C:extracellular region"/>
    <property type="evidence" value="ECO:0007669"/>
    <property type="project" value="UniProtKB-SubCell"/>
</dbReference>
<name>A0A4U1I796_9BURK</name>
<comment type="subcellular location">
    <subcellularLocation>
        <location evidence="1">Bacterial flagellum</location>
    </subcellularLocation>
    <subcellularLocation>
        <location evidence="2">Secreted</location>
    </subcellularLocation>
</comment>
<dbReference type="GO" id="GO:0005198">
    <property type="term" value="F:structural molecule activity"/>
    <property type="evidence" value="ECO:0007669"/>
    <property type="project" value="InterPro"/>
</dbReference>
<keyword evidence="12" id="KW-0966">Cell projection</keyword>
<dbReference type="SUPFAM" id="SSF64518">
    <property type="entry name" value="Phase 1 flagellin"/>
    <property type="match status" value="2"/>
</dbReference>
<dbReference type="GO" id="GO:0044780">
    <property type="term" value="P:bacterial-type flagellum assembly"/>
    <property type="evidence" value="ECO:0007669"/>
    <property type="project" value="InterPro"/>
</dbReference>